<accession>A0A517U0H3</accession>
<protein>
    <submittedName>
        <fullName evidence="6">Toluene efflux pump periplasmic linker protein TtgG</fullName>
    </submittedName>
</protein>
<keyword evidence="7" id="KW-1185">Reference proteome</keyword>
<keyword evidence="2" id="KW-0175">Coiled coil</keyword>
<dbReference type="Pfam" id="PF25989">
    <property type="entry name" value="YknX_C"/>
    <property type="match status" value="1"/>
</dbReference>
<evidence type="ECO:0000313" key="7">
    <source>
        <dbReference type="Proteomes" id="UP000317909"/>
    </source>
</evidence>
<dbReference type="Gene3D" id="2.40.420.20">
    <property type="match status" value="1"/>
</dbReference>
<dbReference type="Gene3D" id="1.10.287.470">
    <property type="entry name" value="Helix hairpin bin"/>
    <property type="match status" value="1"/>
</dbReference>
<sequence>MEFERNPEVLQVKSFIRWTACLLFLGAATVLIGMWQLRARDAMAEWDPDAARKAAKPIPIRTVKVSARDFDETVGGTVVTMPAQSATVTIPPRSGQVIDREVLAVNCVEGGVVQKGQVIATFLPRLFEHTVKQREAAVRQTKLTLDAYRGLTTSKAITKLQVAEAEVNAETAELELALAKRDLELCSMISPIDGVVQELNVVPQMRVGNGAVVAVIHQLDPIYIQMDYPMERLDSLQVGQAAEIELDAFSQETFEGKVIRIAPVVSTKTRVVPITLEVANPDNRIKAGISGFARVKCMKSGATAIPSVAVIKKQRKAMVFCVEGDRAKIREIQTGETVGTGEVEVLKGLNIGDEVVIYGHDSLNENDLVNGDWRKWTRRGEGRVARASVTGF</sequence>
<evidence type="ECO:0000256" key="3">
    <source>
        <dbReference type="SAM" id="Phobius"/>
    </source>
</evidence>
<keyword evidence="3" id="KW-0472">Membrane</keyword>
<dbReference type="EMBL" id="CP036339">
    <property type="protein sequence ID" value="QDT74105.1"/>
    <property type="molecule type" value="Genomic_DNA"/>
</dbReference>
<gene>
    <name evidence="6" type="primary">ttgG</name>
    <name evidence="6" type="ORF">I41_33000</name>
</gene>
<dbReference type="InterPro" id="IPR058792">
    <property type="entry name" value="Beta-barrel_RND_2"/>
</dbReference>
<dbReference type="GO" id="GO:0015562">
    <property type="term" value="F:efflux transmembrane transporter activity"/>
    <property type="evidence" value="ECO:0007669"/>
    <property type="project" value="TreeGrafter"/>
</dbReference>
<dbReference type="OrthoDB" id="258942at2"/>
<organism evidence="6 7">
    <name type="scientific">Lacipirellula limnantheis</name>
    <dbReference type="NCBI Taxonomy" id="2528024"/>
    <lineage>
        <taxon>Bacteria</taxon>
        <taxon>Pseudomonadati</taxon>
        <taxon>Planctomycetota</taxon>
        <taxon>Planctomycetia</taxon>
        <taxon>Pirellulales</taxon>
        <taxon>Lacipirellulaceae</taxon>
        <taxon>Lacipirellula</taxon>
    </lineage>
</organism>
<dbReference type="Gene3D" id="2.40.50.100">
    <property type="match status" value="1"/>
</dbReference>
<keyword evidence="3" id="KW-1133">Transmembrane helix</keyword>
<dbReference type="Pfam" id="PF25954">
    <property type="entry name" value="Beta-barrel_RND_2"/>
    <property type="match status" value="1"/>
</dbReference>
<name>A0A517U0H3_9BACT</name>
<dbReference type="SUPFAM" id="SSF111369">
    <property type="entry name" value="HlyD-like secretion proteins"/>
    <property type="match status" value="1"/>
</dbReference>
<dbReference type="KEGG" id="llh:I41_33000"/>
<dbReference type="Proteomes" id="UP000317909">
    <property type="component" value="Chromosome"/>
</dbReference>
<feature type="domain" description="YknX-like C-terminal permuted SH3-like" evidence="5">
    <location>
        <begin position="303"/>
        <end position="365"/>
    </location>
</feature>
<reference evidence="6 7" key="1">
    <citation type="submission" date="2019-02" db="EMBL/GenBank/DDBJ databases">
        <title>Deep-cultivation of Planctomycetes and their phenomic and genomic characterization uncovers novel biology.</title>
        <authorList>
            <person name="Wiegand S."/>
            <person name="Jogler M."/>
            <person name="Boedeker C."/>
            <person name="Pinto D."/>
            <person name="Vollmers J."/>
            <person name="Rivas-Marin E."/>
            <person name="Kohn T."/>
            <person name="Peeters S.H."/>
            <person name="Heuer A."/>
            <person name="Rast P."/>
            <person name="Oberbeckmann S."/>
            <person name="Bunk B."/>
            <person name="Jeske O."/>
            <person name="Meyerdierks A."/>
            <person name="Storesund J.E."/>
            <person name="Kallscheuer N."/>
            <person name="Luecker S."/>
            <person name="Lage O.M."/>
            <person name="Pohl T."/>
            <person name="Merkel B.J."/>
            <person name="Hornburger P."/>
            <person name="Mueller R.-W."/>
            <person name="Bruemmer F."/>
            <person name="Labrenz M."/>
            <person name="Spormann A.M."/>
            <person name="Op den Camp H."/>
            <person name="Overmann J."/>
            <person name="Amann R."/>
            <person name="Jetten M.S.M."/>
            <person name="Mascher T."/>
            <person name="Medema M.H."/>
            <person name="Devos D.P."/>
            <person name="Kaster A.-K."/>
            <person name="Ovreas L."/>
            <person name="Rohde M."/>
            <person name="Galperin M.Y."/>
            <person name="Jogler C."/>
        </authorList>
    </citation>
    <scope>NUCLEOTIDE SEQUENCE [LARGE SCALE GENOMIC DNA]</scope>
    <source>
        <strain evidence="6 7">I41</strain>
    </source>
</reference>
<feature type="transmembrane region" description="Helical" evidence="3">
    <location>
        <begin position="15"/>
        <end position="35"/>
    </location>
</feature>
<evidence type="ECO:0000259" key="5">
    <source>
        <dbReference type="Pfam" id="PF25989"/>
    </source>
</evidence>
<dbReference type="GO" id="GO:1990281">
    <property type="term" value="C:efflux pump complex"/>
    <property type="evidence" value="ECO:0007669"/>
    <property type="project" value="TreeGrafter"/>
</dbReference>
<evidence type="ECO:0000259" key="4">
    <source>
        <dbReference type="Pfam" id="PF25954"/>
    </source>
</evidence>
<feature type="domain" description="CusB-like beta-barrel" evidence="4">
    <location>
        <begin position="222"/>
        <end position="291"/>
    </location>
</feature>
<evidence type="ECO:0000313" key="6">
    <source>
        <dbReference type="EMBL" id="QDT74105.1"/>
    </source>
</evidence>
<evidence type="ECO:0000256" key="1">
    <source>
        <dbReference type="ARBA" id="ARBA00009477"/>
    </source>
</evidence>
<dbReference type="AlphaFoldDB" id="A0A517U0H3"/>
<dbReference type="RefSeq" id="WP_145433895.1">
    <property type="nucleotide sequence ID" value="NZ_CP036339.1"/>
</dbReference>
<dbReference type="InterPro" id="IPR006143">
    <property type="entry name" value="RND_pump_MFP"/>
</dbReference>
<dbReference type="Gene3D" id="2.40.30.170">
    <property type="match status" value="1"/>
</dbReference>
<dbReference type="PANTHER" id="PTHR30469">
    <property type="entry name" value="MULTIDRUG RESISTANCE PROTEIN MDTA"/>
    <property type="match status" value="1"/>
</dbReference>
<keyword evidence="3" id="KW-0812">Transmembrane</keyword>
<proteinExistence type="inferred from homology"/>
<comment type="similarity">
    <text evidence="1">Belongs to the membrane fusion protein (MFP) (TC 8.A.1) family.</text>
</comment>
<dbReference type="NCBIfam" id="TIGR01730">
    <property type="entry name" value="RND_mfp"/>
    <property type="match status" value="1"/>
</dbReference>
<dbReference type="InterPro" id="IPR058637">
    <property type="entry name" value="YknX-like_C"/>
</dbReference>
<evidence type="ECO:0000256" key="2">
    <source>
        <dbReference type="SAM" id="Coils"/>
    </source>
</evidence>
<feature type="coiled-coil region" evidence="2">
    <location>
        <begin position="155"/>
        <end position="182"/>
    </location>
</feature>